<keyword evidence="7" id="KW-0807">Transducer</keyword>
<dbReference type="GO" id="GO:0019722">
    <property type="term" value="P:calcium-mediated signaling"/>
    <property type="evidence" value="ECO:0007669"/>
    <property type="project" value="TreeGrafter"/>
</dbReference>
<evidence type="ECO:0000256" key="2">
    <source>
        <dbReference type="ARBA" id="ARBA00022692"/>
    </source>
</evidence>
<dbReference type="GO" id="GO:0060326">
    <property type="term" value="P:cell chemotaxis"/>
    <property type="evidence" value="ECO:0007669"/>
    <property type="project" value="TreeGrafter"/>
</dbReference>
<keyword evidence="5 8" id="KW-0472">Membrane</keyword>
<evidence type="ECO:0000256" key="5">
    <source>
        <dbReference type="ARBA" id="ARBA00023136"/>
    </source>
</evidence>
<accession>A0AA88NFW1</accession>
<evidence type="ECO:0000313" key="10">
    <source>
        <dbReference type="EMBL" id="KAK2856357.1"/>
    </source>
</evidence>
<keyword evidence="11" id="KW-1185">Reference proteome</keyword>
<dbReference type="GO" id="GO:0006955">
    <property type="term" value="P:immune response"/>
    <property type="evidence" value="ECO:0007669"/>
    <property type="project" value="TreeGrafter"/>
</dbReference>
<evidence type="ECO:0000259" key="9">
    <source>
        <dbReference type="PROSITE" id="PS50262"/>
    </source>
</evidence>
<evidence type="ECO:0000313" key="11">
    <source>
        <dbReference type="Proteomes" id="UP001187415"/>
    </source>
</evidence>
<feature type="transmembrane region" description="Helical" evidence="8">
    <location>
        <begin position="27"/>
        <end position="53"/>
    </location>
</feature>
<reference evidence="10" key="1">
    <citation type="submission" date="2023-07" db="EMBL/GenBank/DDBJ databases">
        <title>Chromosome-level Genome Assembly of Striped Snakehead (Channa striata).</title>
        <authorList>
            <person name="Liu H."/>
        </authorList>
    </citation>
    <scope>NUCLEOTIDE SEQUENCE</scope>
    <source>
        <strain evidence="10">Gz</strain>
        <tissue evidence="10">Muscle</tissue>
    </source>
</reference>
<dbReference type="Proteomes" id="UP001187415">
    <property type="component" value="Unassembled WGS sequence"/>
</dbReference>
<comment type="caution">
    <text evidence="10">The sequence shown here is derived from an EMBL/GenBank/DDBJ whole genome shotgun (WGS) entry which is preliminary data.</text>
</comment>
<dbReference type="PROSITE" id="PS50262">
    <property type="entry name" value="G_PROTEIN_RECEP_F1_2"/>
    <property type="match status" value="1"/>
</dbReference>
<evidence type="ECO:0000256" key="3">
    <source>
        <dbReference type="ARBA" id="ARBA00022989"/>
    </source>
</evidence>
<dbReference type="AlphaFoldDB" id="A0AA88NFW1"/>
<feature type="transmembrane region" description="Helical" evidence="8">
    <location>
        <begin position="91"/>
        <end position="113"/>
    </location>
</feature>
<keyword evidence="6" id="KW-0675">Receptor</keyword>
<dbReference type="SUPFAM" id="SSF81321">
    <property type="entry name" value="Family A G protein-coupled receptor-like"/>
    <property type="match status" value="1"/>
</dbReference>
<organism evidence="10 11">
    <name type="scientific">Channa striata</name>
    <name type="common">Snakehead murrel</name>
    <name type="synonym">Ophicephalus striatus</name>
    <dbReference type="NCBI Taxonomy" id="64152"/>
    <lineage>
        <taxon>Eukaryota</taxon>
        <taxon>Metazoa</taxon>
        <taxon>Chordata</taxon>
        <taxon>Craniata</taxon>
        <taxon>Vertebrata</taxon>
        <taxon>Euteleostomi</taxon>
        <taxon>Actinopterygii</taxon>
        <taxon>Neopterygii</taxon>
        <taxon>Teleostei</taxon>
        <taxon>Neoteleostei</taxon>
        <taxon>Acanthomorphata</taxon>
        <taxon>Anabantaria</taxon>
        <taxon>Anabantiformes</taxon>
        <taxon>Channoidei</taxon>
        <taxon>Channidae</taxon>
        <taxon>Channa</taxon>
    </lineage>
</organism>
<dbReference type="PANTHER" id="PTHR10489:SF946">
    <property type="entry name" value="LEUKOTRIENE B4 RECEPTOR 1-LIKE"/>
    <property type="match status" value="1"/>
</dbReference>
<dbReference type="InterPro" id="IPR017452">
    <property type="entry name" value="GPCR_Rhodpsn_7TM"/>
</dbReference>
<evidence type="ECO:0000256" key="6">
    <source>
        <dbReference type="ARBA" id="ARBA00023170"/>
    </source>
</evidence>
<gene>
    <name evidence="10" type="ORF">Q5P01_005092</name>
</gene>
<dbReference type="PANTHER" id="PTHR10489">
    <property type="entry name" value="CELL ADHESION MOLECULE"/>
    <property type="match status" value="1"/>
</dbReference>
<dbReference type="Pfam" id="PF00001">
    <property type="entry name" value="7tm_1"/>
    <property type="match status" value="1"/>
</dbReference>
<feature type="domain" description="G-protein coupled receptors family 1 profile" evidence="9">
    <location>
        <begin position="44"/>
        <end position="154"/>
    </location>
</feature>
<proteinExistence type="predicted"/>
<dbReference type="GO" id="GO:0007204">
    <property type="term" value="P:positive regulation of cytosolic calcium ion concentration"/>
    <property type="evidence" value="ECO:0007669"/>
    <property type="project" value="TreeGrafter"/>
</dbReference>
<dbReference type="GO" id="GO:0019957">
    <property type="term" value="F:C-C chemokine binding"/>
    <property type="evidence" value="ECO:0007669"/>
    <property type="project" value="TreeGrafter"/>
</dbReference>
<dbReference type="GO" id="GO:0009897">
    <property type="term" value="C:external side of plasma membrane"/>
    <property type="evidence" value="ECO:0007669"/>
    <property type="project" value="TreeGrafter"/>
</dbReference>
<sequence length="154" mass="17133">MEHITPIVDTFNFSSSPLPSVDWTSGALVPAIMLSISFLLGVPGNMAVILLRSKWQHLSSLSQSLMLNLAVSDLICLLTVPLWIYDCLYGWIFSLVACKIISYLVYCCIYNSLLTVTSLSVQRCLQVVYLQRSHRKDPSTAEGKMDSSRGQPMV</sequence>
<feature type="transmembrane region" description="Helical" evidence="8">
    <location>
        <begin position="65"/>
        <end position="85"/>
    </location>
</feature>
<dbReference type="GO" id="GO:0016493">
    <property type="term" value="F:C-C chemokine receptor activity"/>
    <property type="evidence" value="ECO:0007669"/>
    <property type="project" value="TreeGrafter"/>
</dbReference>
<dbReference type="EMBL" id="JAUPFM010000003">
    <property type="protein sequence ID" value="KAK2856357.1"/>
    <property type="molecule type" value="Genomic_DNA"/>
</dbReference>
<keyword evidence="2 8" id="KW-0812">Transmembrane</keyword>
<dbReference type="InterPro" id="IPR000276">
    <property type="entry name" value="GPCR_Rhodpsn"/>
</dbReference>
<evidence type="ECO:0000256" key="7">
    <source>
        <dbReference type="ARBA" id="ARBA00023224"/>
    </source>
</evidence>
<comment type="subcellular location">
    <subcellularLocation>
        <location evidence="1">Membrane</location>
    </subcellularLocation>
</comment>
<keyword evidence="4" id="KW-0297">G-protein coupled receptor</keyword>
<dbReference type="InterPro" id="IPR050119">
    <property type="entry name" value="CCR1-9-like"/>
</dbReference>
<protein>
    <recommendedName>
        <fullName evidence="9">G-protein coupled receptors family 1 profile domain-containing protein</fullName>
    </recommendedName>
</protein>
<keyword evidence="3 8" id="KW-1133">Transmembrane helix</keyword>
<evidence type="ECO:0000256" key="1">
    <source>
        <dbReference type="ARBA" id="ARBA00004370"/>
    </source>
</evidence>
<dbReference type="PRINTS" id="PR00237">
    <property type="entry name" value="GPCRRHODOPSN"/>
</dbReference>
<name>A0AA88NFW1_CHASR</name>
<evidence type="ECO:0000256" key="8">
    <source>
        <dbReference type="SAM" id="Phobius"/>
    </source>
</evidence>
<evidence type="ECO:0000256" key="4">
    <source>
        <dbReference type="ARBA" id="ARBA00023040"/>
    </source>
</evidence>
<dbReference type="Gene3D" id="1.20.1070.10">
    <property type="entry name" value="Rhodopsin 7-helix transmembrane proteins"/>
    <property type="match status" value="1"/>
</dbReference>